<keyword evidence="2" id="KW-1133">Transmembrane helix</keyword>
<protein>
    <submittedName>
        <fullName evidence="3">Uncharacterized protein</fullName>
    </submittedName>
</protein>
<evidence type="ECO:0000313" key="4">
    <source>
        <dbReference type="Proteomes" id="UP001176941"/>
    </source>
</evidence>
<feature type="compositionally biased region" description="Basic residues" evidence="1">
    <location>
        <begin position="115"/>
        <end position="126"/>
    </location>
</feature>
<feature type="transmembrane region" description="Helical" evidence="2">
    <location>
        <begin position="20"/>
        <end position="38"/>
    </location>
</feature>
<keyword evidence="2" id="KW-0812">Transmembrane</keyword>
<evidence type="ECO:0000256" key="2">
    <source>
        <dbReference type="SAM" id="Phobius"/>
    </source>
</evidence>
<gene>
    <name evidence="3" type="ORF">MRATA1EN1_LOCUS30897</name>
</gene>
<comment type="caution">
    <text evidence="3">The sequence shown here is derived from an EMBL/GenBank/DDBJ whole genome shotgun (WGS) entry which is preliminary data.</text>
</comment>
<proteinExistence type="predicted"/>
<reference evidence="3" key="1">
    <citation type="submission" date="2023-04" db="EMBL/GenBank/DDBJ databases">
        <authorList>
            <consortium name="ELIXIR-Norway"/>
        </authorList>
    </citation>
    <scope>NUCLEOTIDE SEQUENCE [LARGE SCALE GENOMIC DNA]</scope>
</reference>
<feature type="region of interest" description="Disordered" evidence="1">
    <location>
        <begin position="101"/>
        <end position="134"/>
    </location>
</feature>
<dbReference type="Proteomes" id="UP001176941">
    <property type="component" value="Unassembled WGS sequence"/>
</dbReference>
<evidence type="ECO:0000256" key="1">
    <source>
        <dbReference type="SAM" id="MobiDB-lite"/>
    </source>
</evidence>
<feature type="compositionally biased region" description="Basic and acidic residues" evidence="1">
    <location>
        <begin position="101"/>
        <end position="114"/>
    </location>
</feature>
<keyword evidence="4" id="KW-1185">Reference proteome</keyword>
<organism evidence="3 4">
    <name type="scientific">Rangifer tarandus platyrhynchus</name>
    <name type="common">Svalbard reindeer</name>
    <dbReference type="NCBI Taxonomy" id="3082113"/>
    <lineage>
        <taxon>Eukaryota</taxon>
        <taxon>Metazoa</taxon>
        <taxon>Chordata</taxon>
        <taxon>Craniata</taxon>
        <taxon>Vertebrata</taxon>
        <taxon>Euteleostomi</taxon>
        <taxon>Mammalia</taxon>
        <taxon>Eutheria</taxon>
        <taxon>Laurasiatheria</taxon>
        <taxon>Artiodactyla</taxon>
        <taxon>Ruminantia</taxon>
        <taxon>Pecora</taxon>
        <taxon>Cervidae</taxon>
        <taxon>Odocoileinae</taxon>
        <taxon>Rangifer</taxon>
    </lineage>
</organism>
<sequence length="201" mass="22095">MELSKGIRGRTHSAALRVRALLRLRCTLLGAAALFAFCTDIMRRQRSRAVCADLATASGRGRGGPELKVGSKQALPSPPAIRVFPDPNAYVGAKMLLRHDRSFNRTRTRTERSSMSKRRRCPKKQSNKSVASIQEGHEPKVTCLSCSGHQVRGFSLECSGALAICEERGEQAHDLRIGEALNSDGAQLQQESGRARTWLVR</sequence>
<keyword evidence="2" id="KW-0472">Membrane</keyword>
<name>A0ABN8XNT6_RANTA</name>
<dbReference type="EMBL" id="CATKSN020000213">
    <property type="protein sequence ID" value="CAI9149279.1"/>
    <property type="molecule type" value="Genomic_DNA"/>
</dbReference>
<accession>A0ABN8XNT6</accession>
<evidence type="ECO:0000313" key="3">
    <source>
        <dbReference type="EMBL" id="CAI9149279.1"/>
    </source>
</evidence>